<evidence type="ECO:0000256" key="1">
    <source>
        <dbReference type="SAM" id="Phobius"/>
    </source>
</evidence>
<proteinExistence type="predicted"/>
<comment type="caution">
    <text evidence="2">The sequence shown here is derived from an EMBL/GenBank/DDBJ whole genome shotgun (WGS) entry which is preliminary data.</text>
</comment>
<dbReference type="GO" id="GO:0016020">
    <property type="term" value="C:membrane"/>
    <property type="evidence" value="ECO:0007669"/>
    <property type="project" value="TreeGrafter"/>
</dbReference>
<dbReference type="InterPro" id="IPR026620">
    <property type="entry name" value="TMEM177"/>
</dbReference>
<keyword evidence="1" id="KW-0472">Membrane</keyword>
<dbReference type="Proteomes" id="UP000286415">
    <property type="component" value="Unassembled WGS sequence"/>
</dbReference>
<dbReference type="OrthoDB" id="110174at2759"/>
<dbReference type="AlphaFoldDB" id="A0A8T1LWL8"/>
<dbReference type="PANTHER" id="PTHR21824">
    <property type="entry name" value="TRANSMEMBRANE PROTEIN 177"/>
    <property type="match status" value="1"/>
</dbReference>
<gene>
    <name evidence="2" type="ORF">CSKR_109683</name>
</gene>
<sequence>MSKLTIFLARHSQKLALAFGTLAVGIAYGCQPYYEVCCRWSLVQHKANGETRPSDRILRAFDEVCGEFALTEQQKAQLDIFLMCADQPVALGSLVSKGYAFIGLPACALYSDTSEIPTDALDFYTPQFPYGPFSVPGRRRLELMVLPDDALRFLIARELLRLGACTCDGASLLASARSNSVFTMTGMIGSLYAAYQVAYVLNRRFELPLRWMFSSRLLLYMGISLFALLCQWQVMLAWRRHNCLRVDEIVASLNESFLRGGVAYYTWRLRLNQFWHEHILRYRSAASLSKKSESTVDVLTAYQDEQKKARLLKQENAEVGETAPDTSSSDTGYFLPRVDRVGEQTDTSEWLVDTDRPMHSGQFQYSINPRTSSCGNERWAGDGEPPGFGLTALLSLGRIASPMAWFFGLFCYPATSHTRLQLLETKLERWEKRRSQTASQTA</sequence>
<keyword evidence="3" id="KW-1185">Reference proteome</keyword>
<reference evidence="2 3" key="1">
    <citation type="journal article" date="2018" name="Biotechnol. Adv.">
        <title>Improved genomic resources and new bioinformatic workflow for the carcinogenic parasite Clonorchis sinensis: Biotechnological implications.</title>
        <authorList>
            <person name="Wang D."/>
            <person name="Korhonen P.K."/>
            <person name="Gasser R.B."/>
            <person name="Young N.D."/>
        </authorList>
    </citation>
    <scope>NUCLEOTIDE SEQUENCE [LARGE SCALE GENOMIC DNA]</scope>
    <source>
        <strain evidence="2">Cs-k2</strain>
    </source>
</reference>
<dbReference type="PROSITE" id="PS51257">
    <property type="entry name" value="PROKAR_LIPOPROTEIN"/>
    <property type="match status" value="1"/>
</dbReference>
<protein>
    <recommendedName>
        <fullName evidence="4">Transmembrane protein 177</fullName>
    </recommendedName>
</protein>
<dbReference type="EMBL" id="NIRI02000077">
    <property type="protein sequence ID" value="KAG5440995.1"/>
    <property type="molecule type" value="Genomic_DNA"/>
</dbReference>
<evidence type="ECO:0000313" key="3">
    <source>
        <dbReference type="Proteomes" id="UP000286415"/>
    </source>
</evidence>
<evidence type="ECO:0000313" key="2">
    <source>
        <dbReference type="EMBL" id="KAG5440995.1"/>
    </source>
</evidence>
<feature type="transmembrane region" description="Helical" evidence="1">
    <location>
        <begin position="181"/>
        <end position="201"/>
    </location>
</feature>
<keyword evidence="1" id="KW-0812">Transmembrane</keyword>
<dbReference type="PANTHER" id="PTHR21824:SF4">
    <property type="entry name" value="TRANSMEMBRANE PROTEIN 177"/>
    <property type="match status" value="1"/>
</dbReference>
<keyword evidence="1" id="KW-1133">Transmembrane helix</keyword>
<name>A0A8T1LWL8_CLOSI</name>
<reference evidence="2 3" key="2">
    <citation type="journal article" date="2021" name="Genomics">
        <title>High-quality reference genome for Clonorchis sinensis.</title>
        <authorList>
            <person name="Young N.D."/>
            <person name="Stroehlein A.J."/>
            <person name="Kinkar L."/>
            <person name="Wang T."/>
            <person name="Sohn W.M."/>
            <person name="Chang B.C.H."/>
            <person name="Kaur P."/>
            <person name="Weisz D."/>
            <person name="Dudchenko O."/>
            <person name="Aiden E.L."/>
            <person name="Korhonen P.K."/>
            <person name="Gasser R.B."/>
        </authorList>
    </citation>
    <scope>NUCLEOTIDE SEQUENCE [LARGE SCALE GENOMIC DNA]</scope>
    <source>
        <strain evidence="2">Cs-k2</strain>
    </source>
</reference>
<organism evidence="2 3">
    <name type="scientific">Clonorchis sinensis</name>
    <name type="common">Chinese liver fluke</name>
    <dbReference type="NCBI Taxonomy" id="79923"/>
    <lineage>
        <taxon>Eukaryota</taxon>
        <taxon>Metazoa</taxon>
        <taxon>Spiralia</taxon>
        <taxon>Lophotrochozoa</taxon>
        <taxon>Platyhelminthes</taxon>
        <taxon>Trematoda</taxon>
        <taxon>Digenea</taxon>
        <taxon>Opisthorchiida</taxon>
        <taxon>Opisthorchiata</taxon>
        <taxon>Opisthorchiidae</taxon>
        <taxon>Clonorchis</taxon>
    </lineage>
</organism>
<feature type="transmembrane region" description="Helical" evidence="1">
    <location>
        <begin position="217"/>
        <end position="238"/>
    </location>
</feature>
<accession>A0A8T1LWL8</accession>
<evidence type="ECO:0008006" key="4">
    <source>
        <dbReference type="Google" id="ProtNLM"/>
    </source>
</evidence>